<dbReference type="RefSeq" id="WP_044665160.1">
    <property type="nucleotide sequence ID" value="NZ_CDRZ01000234.1"/>
</dbReference>
<organism evidence="6 7">
    <name type="scientific">Syntrophaceticus schinkii</name>
    <dbReference type="NCBI Taxonomy" id="499207"/>
    <lineage>
        <taxon>Bacteria</taxon>
        <taxon>Bacillati</taxon>
        <taxon>Bacillota</taxon>
        <taxon>Clostridia</taxon>
        <taxon>Thermoanaerobacterales</taxon>
        <taxon>Thermoanaerobacterales Family III. Incertae Sedis</taxon>
        <taxon>Syntrophaceticus</taxon>
    </lineage>
</organism>
<keyword evidence="2 5" id="KW-0812">Transmembrane</keyword>
<gene>
    <name evidence="6" type="ORF">SSCH_380010</name>
</gene>
<dbReference type="InterPro" id="IPR003339">
    <property type="entry name" value="ABC/ECF_trnsptr_transmembrane"/>
</dbReference>
<dbReference type="CDD" id="cd16914">
    <property type="entry name" value="EcfT"/>
    <property type="match status" value="1"/>
</dbReference>
<feature type="transmembrane region" description="Helical" evidence="5">
    <location>
        <begin position="239"/>
        <end position="258"/>
    </location>
</feature>
<comment type="subcellular location">
    <subcellularLocation>
        <location evidence="1">Membrane</location>
        <topology evidence="1">Multi-pass membrane protein</topology>
    </subcellularLocation>
</comment>
<dbReference type="EMBL" id="CDRZ01000234">
    <property type="protein sequence ID" value="CEO89138.1"/>
    <property type="molecule type" value="Genomic_DNA"/>
</dbReference>
<feature type="transmembrane region" description="Helical" evidence="5">
    <location>
        <begin position="65"/>
        <end position="84"/>
    </location>
</feature>
<evidence type="ECO:0000256" key="4">
    <source>
        <dbReference type="ARBA" id="ARBA00023136"/>
    </source>
</evidence>
<sequence>MLDQLSYKDKNTFLQNVHTAAILTYLAALLLLPLILAHPLYLLGVFLIGILAVVVSDAAQECLPFLVMGIWVAVFVMILNPLLVQNGTTVLFYGPELPVIGRLRITLEAICYGATMGVRLMAIILAFALYNAIVHPDKVTGLFSRFAWKSSLVVSLATRMIPSTARDLSNAREVQQMRGVNFSSGGFRERLKKYSWLLEVLLLSSLEGSLATAEAMQARGFGSRRRTCYNRELVRPRDYLCFLSGLSALIIGVYARFAGYANFSYYPQLDTLAAASDLIWLGVIILCLLLPLILSWGWKHWPYLRSKI</sequence>
<reference evidence="7" key="1">
    <citation type="submission" date="2015-01" db="EMBL/GenBank/DDBJ databases">
        <authorList>
            <person name="Manzoor Shahid"/>
            <person name="Zubair Saima"/>
        </authorList>
    </citation>
    <scope>NUCLEOTIDE SEQUENCE [LARGE SCALE GENOMIC DNA]</scope>
    <source>
        <strain evidence="7">Sp3</strain>
    </source>
</reference>
<dbReference type="Proteomes" id="UP000046155">
    <property type="component" value="Unassembled WGS sequence"/>
</dbReference>
<keyword evidence="3 5" id="KW-1133">Transmembrane helix</keyword>
<dbReference type="OrthoDB" id="2039442at2"/>
<feature type="transmembrane region" description="Helical" evidence="5">
    <location>
        <begin position="39"/>
        <end position="59"/>
    </location>
</feature>
<feature type="transmembrane region" description="Helical" evidence="5">
    <location>
        <begin position="278"/>
        <end position="298"/>
    </location>
</feature>
<evidence type="ECO:0000313" key="7">
    <source>
        <dbReference type="Proteomes" id="UP000046155"/>
    </source>
</evidence>
<accession>A0A0B7MLQ7</accession>
<dbReference type="GO" id="GO:0005886">
    <property type="term" value="C:plasma membrane"/>
    <property type="evidence" value="ECO:0007669"/>
    <property type="project" value="UniProtKB-ARBA"/>
</dbReference>
<name>A0A0B7MLQ7_9FIRM</name>
<dbReference type="PANTHER" id="PTHR33514:SF13">
    <property type="entry name" value="PROTEIN ABCI12, CHLOROPLASTIC"/>
    <property type="match status" value="1"/>
</dbReference>
<dbReference type="Pfam" id="PF02361">
    <property type="entry name" value="CbiQ"/>
    <property type="match status" value="1"/>
</dbReference>
<evidence type="ECO:0000313" key="6">
    <source>
        <dbReference type="EMBL" id="CEO89138.1"/>
    </source>
</evidence>
<dbReference type="PANTHER" id="PTHR33514">
    <property type="entry name" value="PROTEIN ABCI12, CHLOROPLASTIC"/>
    <property type="match status" value="1"/>
</dbReference>
<keyword evidence="7" id="KW-1185">Reference proteome</keyword>
<feature type="transmembrane region" description="Helical" evidence="5">
    <location>
        <begin position="105"/>
        <end position="130"/>
    </location>
</feature>
<keyword evidence="4 5" id="KW-0472">Membrane</keyword>
<dbReference type="AlphaFoldDB" id="A0A0B7MLQ7"/>
<evidence type="ECO:0000256" key="3">
    <source>
        <dbReference type="ARBA" id="ARBA00022989"/>
    </source>
</evidence>
<feature type="transmembrane region" description="Helical" evidence="5">
    <location>
        <begin position="12"/>
        <end position="32"/>
    </location>
</feature>
<evidence type="ECO:0000256" key="1">
    <source>
        <dbReference type="ARBA" id="ARBA00004141"/>
    </source>
</evidence>
<evidence type="ECO:0000256" key="2">
    <source>
        <dbReference type="ARBA" id="ARBA00022692"/>
    </source>
</evidence>
<protein>
    <submittedName>
        <fullName evidence="6">Cobalt transport protein</fullName>
    </submittedName>
</protein>
<evidence type="ECO:0000256" key="5">
    <source>
        <dbReference type="SAM" id="Phobius"/>
    </source>
</evidence>
<proteinExistence type="predicted"/>